<accession>A0AAV6W4A8</accession>
<reference evidence="4 5" key="1">
    <citation type="journal article" date="2022" name="Nat. Ecol. Evol.">
        <title>A masculinizing supergene underlies an exaggerated male reproductive morph in a spider.</title>
        <authorList>
            <person name="Hendrickx F."/>
            <person name="De Corte Z."/>
            <person name="Sonet G."/>
            <person name="Van Belleghem S.M."/>
            <person name="Kostlbacher S."/>
            <person name="Vangestel C."/>
        </authorList>
    </citation>
    <scope>NUCLEOTIDE SEQUENCE [LARGE SCALE GENOMIC DNA]</scope>
    <source>
        <strain evidence="4">W744_W776</strain>
    </source>
</reference>
<dbReference type="Proteomes" id="UP000827092">
    <property type="component" value="Unassembled WGS sequence"/>
</dbReference>
<name>A0AAV6W4A8_9ARAC</name>
<keyword evidence="2" id="KW-0812">Transmembrane</keyword>
<dbReference type="InterPro" id="IPR026622">
    <property type="entry name" value="Mxra7"/>
</dbReference>
<evidence type="ECO:0000259" key="3">
    <source>
        <dbReference type="Pfam" id="PF25473"/>
    </source>
</evidence>
<evidence type="ECO:0000256" key="1">
    <source>
        <dbReference type="SAM" id="MobiDB-lite"/>
    </source>
</evidence>
<protein>
    <recommendedName>
        <fullName evidence="3">Matrix-remodeling-associated protein 7 helical domain-containing protein</fullName>
    </recommendedName>
</protein>
<organism evidence="4 5">
    <name type="scientific">Oedothorax gibbosus</name>
    <dbReference type="NCBI Taxonomy" id="931172"/>
    <lineage>
        <taxon>Eukaryota</taxon>
        <taxon>Metazoa</taxon>
        <taxon>Ecdysozoa</taxon>
        <taxon>Arthropoda</taxon>
        <taxon>Chelicerata</taxon>
        <taxon>Arachnida</taxon>
        <taxon>Araneae</taxon>
        <taxon>Araneomorphae</taxon>
        <taxon>Entelegynae</taxon>
        <taxon>Araneoidea</taxon>
        <taxon>Linyphiidae</taxon>
        <taxon>Erigoninae</taxon>
        <taxon>Oedothorax</taxon>
    </lineage>
</organism>
<dbReference type="AlphaFoldDB" id="A0AAV6W4A8"/>
<dbReference type="Pfam" id="PF25473">
    <property type="entry name" value="MXRA7_helical"/>
    <property type="match status" value="1"/>
</dbReference>
<proteinExistence type="predicted"/>
<evidence type="ECO:0000256" key="2">
    <source>
        <dbReference type="SAM" id="Phobius"/>
    </source>
</evidence>
<keyword evidence="5" id="KW-1185">Reference proteome</keyword>
<feature type="region of interest" description="Disordered" evidence="1">
    <location>
        <begin position="42"/>
        <end position="62"/>
    </location>
</feature>
<dbReference type="PANTHER" id="PTHR21845:SF2">
    <property type="entry name" value="MATRIX-REMODELING-ASSOCIATED PROTEIN 7"/>
    <property type="match status" value="1"/>
</dbReference>
<gene>
    <name evidence="4" type="ORF">JTE90_027393</name>
</gene>
<dbReference type="InterPro" id="IPR057534">
    <property type="entry name" value="MXRA7_helical"/>
</dbReference>
<dbReference type="PANTHER" id="PTHR21845">
    <property type="entry name" value="TRANSMEMBRANE ANCHOR PROTEIN 1"/>
    <property type="match status" value="1"/>
</dbReference>
<keyword evidence="2" id="KW-1133">Transmembrane helix</keyword>
<dbReference type="EMBL" id="JAFNEN010000002">
    <property type="protein sequence ID" value="KAG8201916.1"/>
    <property type="molecule type" value="Genomic_DNA"/>
</dbReference>
<feature type="transmembrane region" description="Helical" evidence="2">
    <location>
        <begin position="15"/>
        <end position="36"/>
    </location>
</feature>
<feature type="domain" description="Matrix-remodeling-associated protein 7 helical" evidence="3">
    <location>
        <begin position="76"/>
        <end position="129"/>
    </location>
</feature>
<evidence type="ECO:0000313" key="5">
    <source>
        <dbReference type="Proteomes" id="UP000827092"/>
    </source>
</evidence>
<evidence type="ECO:0000313" key="4">
    <source>
        <dbReference type="EMBL" id="KAG8201916.1"/>
    </source>
</evidence>
<sequence>MIEFVNWTDVFLEHYIFSIIISFLVIIVTLIISKFYKAKGNVGTFPDTTQLSEDSSSKQMDEEVRPAMLKHPVVVAEKVIEANMTDEQRQREHEVRRKQLSQIFELMQKQTEKFGDVSLTEIEEQFKLYQ</sequence>
<keyword evidence="2" id="KW-0472">Membrane</keyword>
<comment type="caution">
    <text evidence="4">The sequence shown here is derived from an EMBL/GenBank/DDBJ whole genome shotgun (WGS) entry which is preliminary data.</text>
</comment>